<dbReference type="InterPro" id="IPR050297">
    <property type="entry name" value="LipidA_mod_glycosyltrf_83"/>
</dbReference>
<feature type="transmembrane region" description="Helical" evidence="8">
    <location>
        <begin position="151"/>
        <end position="167"/>
    </location>
</feature>
<keyword evidence="11" id="KW-1185">Reference proteome</keyword>
<feature type="transmembrane region" description="Helical" evidence="8">
    <location>
        <begin position="33"/>
        <end position="53"/>
    </location>
</feature>
<feature type="transmembrane region" description="Helical" evidence="8">
    <location>
        <begin position="385"/>
        <end position="402"/>
    </location>
</feature>
<accession>A0A4D6H9F7</accession>
<dbReference type="PANTHER" id="PTHR33908:SF11">
    <property type="entry name" value="MEMBRANE PROTEIN"/>
    <property type="match status" value="1"/>
</dbReference>
<dbReference type="InterPro" id="IPR057168">
    <property type="entry name" value="DUF7846"/>
</dbReference>
<keyword evidence="6 8" id="KW-1133">Transmembrane helix</keyword>
<dbReference type="GeneID" id="39846284"/>
<dbReference type="Pfam" id="PF25230">
    <property type="entry name" value="DUF7846"/>
    <property type="match status" value="1"/>
</dbReference>
<evidence type="ECO:0000259" key="9">
    <source>
        <dbReference type="Pfam" id="PF25230"/>
    </source>
</evidence>
<dbReference type="Proteomes" id="UP000296706">
    <property type="component" value="Chromosome"/>
</dbReference>
<evidence type="ECO:0000256" key="5">
    <source>
        <dbReference type="ARBA" id="ARBA00022692"/>
    </source>
</evidence>
<name>A0A4D6H9F7_9EURY</name>
<dbReference type="PANTHER" id="PTHR33908">
    <property type="entry name" value="MANNOSYLTRANSFERASE YKCB-RELATED"/>
    <property type="match status" value="1"/>
</dbReference>
<keyword evidence="5 8" id="KW-0812">Transmembrane</keyword>
<reference evidence="10 11" key="1">
    <citation type="journal article" date="2019" name="Nat. Commun.">
        <title>A new type of DNA phosphorothioation-based antiviral system in archaea.</title>
        <authorList>
            <person name="Xiong L."/>
            <person name="Liu S."/>
            <person name="Chen S."/>
            <person name="Xiao Y."/>
            <person name="Zhu B."/>
            <person name="Gao Y."/>
            <person name="Zhang Y."/>
            <person name="Chen B."/>
            <person name="Luo J."/>
            <person name="Deng Z."/>
            <person name="Chen X."/>
            <person name="Wang L."/>
            <person name="Chen S."/>
        </authorList>
    </citation>
    <scope>NUCLEOTIDE SEQUENCE [LARGE SCALE GENOMIC DNA]</scope>
    <source>
        <strain evidence="10 11">CBA1105</strain>
    </source>
</reference>
<feature type="domain" description="DUF7846" evidence="9">
    <location>
        <begin position="474"/>
        <end position="640"/>
    </location>
</feature>
<dbReference type="OrthoDB" id="157326at2157"/>
<dbReference type="GO" id="GO:0005886">
    <property type="term" value="C:plasma membrane"/>
    <property type="evidence" value="ECO:0007669"/>
    <property type="project" value="UniProtKB-SubCell"/>
</dbReference>
<keyword evidence="7 8" id="KW-0472">Membrane</keyword>
<dbReference type="KEGG" id="hsn:DV733_00405"/>
<keyword evidence="3" id="KW-0328">Glycosyltransferase</keyword>
<feature type="transmembrane region" description="Helical" evidence="8">
    <location>
        <begin position="318"/>
        <end position="338"/>
    </location>
</feature>
<organism evidence="10 11">
    <name type="scientific">Halapricum salinum</name>
    <dbReference type="NCBI Taxonomy" id="1457250"/>
    <lineage>
        <taxon>Archaea</taxon>
        <taxon>Methanobacteriati</taxon>
        <taxon>Methanobacteriota</taxon>
        <taxon>Stenosarchaea group</taxon>
        <taxon>Halobacteria</taxon>
        <taxon>Halobacteriales</taxon>
        <taxon>Haloarculaceae</taxon>
        <taxon>Halapricum</taxon>
    </lineage>
</organism>
<evidence type="ECO:0000256" key="1">
    <source>
        <dbReference type="ARBA" id="ARBA00004651"/>
    </source>
</evidence>
<sequence>MSGAEQSVRSVRDRLVAGVRRGRAAVEDDPDRYWLAAVATLALVGAVAIWTVATQVFPYHSLNHDEGVYLQQAAMLLDGQLFLQPPVPEAFRPWFFVESSQGMYPKYNPVPAAMFAPFLALGVPRVALALLGAGIVALVVAIGAELFDRSTGLLAGVVLLASPLYLINTAVFLPYAPTTFFNCVFALAYLRSDRTGSRRLAGVAGVAIALAFFARPYTAFLFGLPFVVHALWRLRTLDREQIFGKGIVAALGLVGVAITLGYNVVVTGSALEFPYHAFAPRDGIGFGTRALLGREIDYTPQLAARANMYVLDAFAGRWFAAGLLGTAVAAVGFGVAVRRYTARRLALAGVVVTVILGELYFWGTLNMIGDVEEIGDGLIAYLGPYYHYDLLVPASIFAGLALRTGAAQLRSLLTTRLSRRRALAVGVAVLAVTSGVGGVAAVQTAEDQIEVNQGITTHYEAAYGPFEETSFENALVFLPDPYGSWLNHPFQPLRNDPNYDGDAVYALEDRPFEVIEAFPDRALYRYSFRGGWAPVAGDPVTPRLQRIEAVEGSTVRLETTAGIPQYAQLVSIRVETDAGDNSTTVTDLDGELVVTLDVEDDRATLDGPTIDEPITVPIDGRDTIRTRLVVDYGTGAGFNYGIALPVEPRGDDVAVLSPRLELCEYPRRCGGAATYVPEETRPGQSLNTTLEVGE</sequence>
<keyword evidence="4" id="KW-0808">Transferase</keyword>
<dbReference type="GO" id="GO:0008610">
    <property type="term" value="P:lipid biosynthetic process"/>
    <property type="evidence" value="ECO:0007669"/>
    <property type="project" value="UniProtKB-ARBA"/>
</dbReference>
<protein>
    <recommendedName>
        <fullName evidence="9">DUF7846 domain-containing protein</fullName>
    </recommendedName>
</protein>
<dbReference type="AlphaFoldDB" id="A0A4D6H9F7"/>
<evidence type="ECO:0000313" key="11">
    <source>
        <dbReference type="Proteomes" id="UP000296706"/>
    </source>
</evidence>
<gene>
    <name evidence="10" type="ORF">DV733_00405</name>
</gene>
<evidence type="ECO:0000256" key="7">
    <source>
        <dbReference type="ARBA" id="ARBA00023136"/>
    </source>
</evidence>
<evidence type="ECO:0000256" key="2">
    <source>
        <dbReference type="ARBA" id="ARBA00022475"/>
    </source>
</evidence>
<dbReference type="RefSeq" id="WP_079979387.1">
    <property type="nucleotide sequence ID" value="NZ_CP031310.1"/>
</dbReference>
<evidence type="ECO:0000256" key="4">
    <source>
        <dbReference type="ARBA" id="ARBA00022679"/>
    </source>
</evidence>
<evidence type="ECO:0000256" key="8">
    <source>
        <dbReference type="SAM" id="Phobius"/>
    </source>
</evidence>
<comment type="subcellular location">
    <subcellularLocation>
        <location evidence="1">Cell membrane</location>
        <topology evidence="1">Multi-pass membrane protein</topology>
    </subcellularLocation>
</comment>
<evidence type="ECO:0000313" key="10">
    <source>
        <dbReference type="EMBL" id="QCC49778.1"/>
    </source>
</evidence>
<proteinExistence type="predicted"/>
<dbReference type="STRING" id="1457250.GCA_000755225_02373"/>
<evidence type="ECO:0000256" key="6">
    <source>
        <dbReference type="ARBA" id="ARBA00022989"/>
    </source>
</evidence>
<feature type="transmembrane region" description="Helical" evidence="8">
    <location>
        <begin position="246"/>
        <end position="265"/>
    </location>
</feature>
<dbReference type="GO" id="GO:0016763">
    <property type="term" value="F:pentosyltransferase activity"/>
    <property type="evidence" value="ECO:0007669"/>
    <property type="project" value="TreeGrafter"/>
</dbReference>
<keyword evidence="2" id="KW-1003">Cell membrane</keyword>
<feature type="transmembrane region" description="Helical" evidence="8">
    <location>
        <begin position="345"/>
        <end position="365"/>
    </location>
</feature>
<dbReference type="EMBL" id="CP031310">
    <property type="protein sequence ID" value="QCC49778.1"/>
    <property type="molecule type" value="Genomic_DNA"/>
</dbReference>
<feature type="transmembrane region" description="Helical" evidence="8">
    <location>
        <begin position="422"/>
        <end position="442"/>
    </location>
</feature>
<feature type="transmembrane region" description="Helical" evidence="8">
    <location>
        <begin position="126"/>
        <end position="144"/>
    </location>
</feature>
<evidence type="ECO:0000256" key="3">
    <source>
        <dbReference type="ARBA" id="ARBA00022676"/>
    </source>
</evidence>